<keyword evidence="5" id="KW-0460">Magnesium</keyword>
<dbReference type="Gene3D" id="3.20.20.120">
    <property type="entry name" value="Enolase-like C-terminal domain"/>
    <property type="match status" value="1"/>
</dbReference>
<dbReference type="KEGG" id="sls:SLINC_7362"/>
<dbReference type="InterPro" id="IPR036849">
    <property type="entry name" value="Enolase-like_C_sf"/>
</dbReference>
<dbReference type="Pfam" id="PF02746">
    <property type="entry name" value="MR_MLE_N"/>
    <property type="match status" value="1"/>
</dbReference>
<evidence type="ECO:0000256" key="5">
    <source>
        <dbReference type="ARBA" id="ARBA00022842"/>
    </source>
</evidence>
<keyword evidence="6" id="KW-0456">Lyase</keyword>
<dbReference type="InterPro" id="IPR013342">
    <property type="entry name" value="Mandelate_racemase_C"/>
</dbReference>
<dbReference type="PANTHER" id="PTHR13794:SF58">
    <property type="entry name" value="MITOCHONDRIAL ENOLASE SUPERFAMILY MEMBER 1"/>
    <property type="match status" value="1"/>
</dbReference>
<feature type="region of interest" description="Disordered" evidence="7">
    <location>
        <begin position="446"/>
        <end position="474"/>
    </location>
</feature>
<accession>A0A1B1MLW4</accession>
<keyword evidence="9" id="KW-1185">Reference proteome</keyword>
<dbReference type="EMBL" id="CP016438">
    <property type="protein sequence ID" value="ANS69586.1"/>
    <property type="molecule type" value="Genomic_DNA"/>
</dbReference>
<dbReference type="InterPro" id="IPR046945">
    <property type="entry name" value="RHMD-like"/>
</dbReference>
<dbReference type="InterPro" id="IPR029065">
    <property type="entry name" value="Enolase_C-like"/>
</dbReference>
<dbReference type="SFLD" id="SFLDG00179">
    <property type="entry name" value="mandelate_racemase"/>
    <property type="match status" value="1"/>
</dbReference>
<dbReference type="PANTHER" id="PTHR13794">
    <property type="entry name" value="ENOLASE SUPERFAMILY, MANDELATE RACEMASE"/>
    <property type="match status" value="1"/>
</dbReference>
<gene>
    <name evidence="8" type="ORF">SLINC_7362</name>
</gene>
<protein>
    <recommendedName>
        <fullName evidence="3">L-fuconate dehydratase</fullName>
        <ecNumber evidence="3">4.2.1.68</ecNumber>
    </recommendedName>
</protein>
<dbReference type="PATRIC" id="fig|1915.4.peg.8101"/>
<dbReference type="AlphaFoldDB" id="A0A1B1MLW4"/>
<evidence type="ECO:0000256" key="2">
    <source>
        <dbReference type="ARBA" id="ARBA00001946"/>
    </source>
</evidence>
<dbReference type="RefSeq" id="WP_225988443.1">
    <property type="nucleotide sequence ID" value="NZ_CP016438.1"/>
</dbReference>
<dbReference type="GO" id="GO:0016052">
    <property type="term" value="P:carbohydrate catabolic process"/>
    <property type="evidence" value="ECO:0007669"/>
    <property type="project" value="InterPro"/>
</dbReference>
<dbReference type="SFLD" id="SFLDS00001">
    <property type="entry name" value="Enolase"/>
    <property type="match status" value="1"/>
</dbReference>
<dbReference type="CDD" id="cd03324">
    <property type="entry name" value="rTSbeta_L-fuconate_dehydratase"/>
    <property type="match status" value="1"/>
</dbReference>
<dbReference type="InterPro" id="IPR013341">
    <property type="entry name" value="Mandelate_racemase_N_dom"/>
</dbReference>
<keyword evidence="4" id="KW-0479">Metal-binding</keyword>
<comment type="catalytic activity">
    <reaction evidence="1">
        <text>L-fuconate = 2-dehydro-3-deoxy-L-fuconate + H2O</text>
        <dbReference type="Rhea" id="RHEA:22772"/>
        <dbReference type="ChEBI" id="CHEBI:15377"/>
        <dbReference type="ChEBI" id="CHEBI:21291"/>
        <dbReference type="ChEBI" id="CHEBI:37448"/>
        <dbReference type="EC" id="4.2.1.68"/>
    </reaction>
</comment>
<evidence type="ECO:0000313" key="9">
    <source>
        <dbReference type="Proteomes" id="UP000092598"/>
    </source>
</evidence>
<name>A0A1B1MLW4_STRLN</name>
<dbReference type="Proteomes" id="UP000092598">
    <property type="component" value="Chromosome"/>
</dbReference>
<dbReference type="SUPFAM" id="SSF51604">
    <property type="entry name" value="Enolase C-terminal domain-like"/>
    <property type="match status" value="1"/>
</dbReference>
<evidence type="ECO:0000256" key="6">
    <source>
        <dbReference type="ARBA" id="ARBA00023239"/>
    </source>
</evidence>
<dbReference type="EC" id="4.2.1.68" evidence="3"/>
<dbReference type="STRING" id="1915.SLINC_7362"/>
<evidence type="ECO:0000256" key="3">
    <source>
        <dbReference type="ARBA" id="ARBA00013142"/>
    </source>
</evidence>
<proteinExistence type="predicted"/>
<dbReference type="SFLD" id="SFLDF00111">
    <property type="entry name" value="L-fuconate_dehydratase"/>
    <property type="match status" value="1"/>
</dbReference>
<dbReference type="GO" id="GO:0000287">
    <property type="term" value="F:magnesium ion binding"/>
    <property type="evidence" value="ECO:0007669"/>
    <property type="project" value="TreeGrafter"/>
</dbReference>
<organism evidence="8 9">
    <name type="scientific">Streptomyces lincolnensis</name>
    <dbReference type="NCBI Taxonomy" id="1915"/>
    <lineage>
        <taxon>Bacteria</taxon>
        <taxon>Bacillati</taxon>
        <taxon>Actinomycetota</taxon>
        <taxon>Actinomycetes</taxon>
        <taxon>Kitasatosporales</taxon>
        <taxon>Streptomycetaceae</taxon>
        <taxon>Streptomyces</taxon>
    </lineage>
</organism>
<reference evidence="8 9" key="1">
    <citation type="submission" date="2016-07" db="EMBL/GenBank/DDBJ databases">
        <title>Enhancement of antibiotic productionsby engineered nitrateutilization in actinobacteria.</title>
        <authorList>
            <person name="Meng S.C."/>
        </authorList>
    </citation>
    <scope>NUCLEOTIDE SEQUENCE [LARGE SCALE GENOMIC DNA]</scope>
    <source>
        <strain evidence="8 9">NRRL 2936</strain>
    </source>
</reference>
<evidence type="ECO:0000313" key="8">
    <source>
        <dbReference type="EMBL" id="ANS69586.1"/>
    </source>
</evidence>
<dbReference type="SMART" id="SM00922">
    <property type="entry name" value="MR_MLE"/>
    <property type="match status" value="1"/>
</dbReference>
<comment type="cofactor">
    <cofactor evidence="2">
        <name>Mg(2+)</name>
        <dbReference type="ChEBI" id="CHEBI:18420"/>
    </cofactor>
</comment>
<dbReference type="Pfam" id="PF13378">
    <property type="entry name" value="MR_MLE_C"/>
    <property type="match status" value="1"/>
</dbReference>
<dbReference type="Gene3D" id="3.30.390.10">
    <property type="entry name" value="Enolase-like, N-terminal domain"/>
    <property type="match status" value="1"/>
</dbReference>
<dbReference type="FunFam" id="3.20.20.120:FF:000007">
    <property type="entry name" value="Mitochondrial enolase superfamily member 1"/>
    <property type="match status" value="1"/>
</dbReference>
<evidence type="ECO:0000256" key="1">
    <source>
        <dbReference type="ARBA" id="ARBA00001737"/>
    </source>
</evidence>
<evidence type="ECO:0000256" key="4">
    <source>
        <dbReference type="ARBA" id="ARBA00022723"/>
    </source>
</evidence>
<dbReference type="GO" id="GO:0050023">
    <property type="term" value="F:L-fuconate dehydratase activity"/>
    <property type="evidence" value="ECO:0007669"/>
    <property type="project" value="UniProtKB-EC"/>
</dbReference>
<dbReference type="InterPro" id="IPR029017">
    <property type="entry name" value="Enolase-like_N"/>
</dbReference>
<dbReference type="InterPro" id="IPR034610">
    <property type="entry name" value="L-fuconate_dehydratase"/>
</dbReference>
<dbReference type="SUPFAM" id="SSF54826">
    <property type="entry name" value="Enolase N-terminal domain-like"/>
    <property type="match status" value="1"/>
</dbReference>
<sequence>MSPISGPASRVTALDTYDIRFPTSRELDGSDAMNPDPDYSAAYVVLRTDAADGHEGHGFSFTIGRGNEVQVAAIDALRGHVVGRSVEELCADPGALNRDLIGDSQLRWLGPEKGVMHMAIGAVMNAVWDLAAKRADKPLWRLLADAEPEWLVSQIDFRYLTDALTPDEALDILRRGREGAAGRTARLLERGYPAYTTSAGWLGYDDDKLTRLAAGAVADGFRQIKLKVGADLDDDIRRCRVARRVVGPDIRMAIDANQRWDVDEAIRWTKALAEFDPYWIEEPTSPDDILGHAAIRRAVAPVKVATGEHVQNRVVFKQLLQAGALDIVQIDAARVGGVNENLAILLLAAKFGVPVCPHAGGVGLCELVQHLSMFDYVAVTGTTEDRVIEYVDHLHDHFLAPVVIREGHYTAPTAPGFSAAMRPESIARFTFPDGAFWAEDLAENNGGNGGIGSTTDDNANKNAGKNANKKEQAA</sequence>
<evidence type="ECO:0000256" key="7">
    <source>
        <dbReference type="SAM" id="MobiDB-lite"/>
    </source>
</evidence>